<dbReference type="AlphaFoldDB" id="A0A229AKR3"/>
<evidence type="ECO:0000313" key="1">
    <source>
        <dbReference type="EMBL" id="GCO42790.1"/>
    </source>
</evidence>
<dbReference type="Proteomes" id="UP000300926">
    <property type="component" value="Unassembled WGS sequence"/>
</dbReference>
<proteinExistence type="predicted"/>
<organism evidence="1 2">
    <name type="scientific">Escherichia coli</name>
    <dbReference type="NCBI Taxonomy" id="562"/>
    <lineage>
        <taxon>Bacteria</taxon>
        <taxon>Pseudomonadati</taxon>
        <taxon>Pseudomonadota</taxon>
        <taxon>Gammaproteobacteria</taxon>
        <taxon>Enterobacterales</taxon>
        <taxon>Enterobacteriaceae</taxon>
        <taxon>Escherichia</taxon>
    </lineage>
</organism>
<accession>A0A229AKR3</accession>
<sequence length="83" mass="9203">MNKAITVLAIMMASFSVNAYVLPETPVPFKSGTGEIDNNTVYIGLGSAGTAWYKLEKQTKDKKMDSVSCISWWTERSSNLCIY</sequence>
<protein>
    <submittedName>
        <fullName evidence="1">N-acetylneuraminic acid mutarotase</fullName>
    </submittedName>
</protein>
<evidence type="ECO:0000313" key="2">
    <source>
        <dbReference type="Proteomes" id="UP000300926"/>
    </source>
</evidence>
<gene>
    <name evidence="1" type="primary">yjhT_2</name>
    <name evidence="1" type="ORF">ExPECSC038_04286</name>
</gene>
<reference evidence="1 2" key="1">
    <citation type="submission" date="2018-04" db="EMBL/GenBank/DDBJ databases">
        <title>Large scale genomics of bovine and human commensal E. coli to reveal the emerging process of EHEC.</title>
        <authorList>
            <person name="Arimizu Y."/>
            <person name="Ogura Y."/>
        </authorList>
    </citation>
    <scope>NUCLEOTIDE SEQUENCE [LARGE SCALE GENOMIC DNA]</scope>
    <source>
        <strain evidence="1 2">ECSC038</strain>
    </source>
</reference>
<name>A0A229AKR3_ECOLX</name>
<dbReference type="EMBL" id="BFIH01000074">
    <property type="protein sequence ID" value="GCO42790.1"/>
    <property type="molecule type" value="Genomic_DNA"/>
</dbReference>
<comment type="caution">
    <text evidence="1">The sequence shown here is derived from an EMBL/GenBank/DDBJ whole genome shotgun (WGS) entry which is preliminary data.</text>
</comment>